<feature type="transmembrane region" description="Helical" evidence="2">
    <location>
        <begin position="568"/>
        <end position="595"/>
    </location>
</feature>
<dbReference type="AlphaFoldDB" id="L8H410"/>
<feature type="compositionally biased region" description="Low complexity" evidence="1">
    <location>
        <begin position="203"/>
        <end position="226"/>
    </location>
</feature>
<accession>L8H410</accession>
<evidence type="ECO:0000313" key="4">
    <source>
        <dbReference type="Proteomes" id="UP000011083"/>
    </source>
</evidence>
<feature type="region of interest" description="Disordered" evidence="1">
    <location>
        <begin position="56"/>
        <end position="178"/>
    </location>
</feature>
<feature type="compositionally biased region" description="Low complexity" evidence="1">
    <location>
        <begin position="234"/>
        <end position="244"/>
    </location>
</feature>
<evidence type="ECO:0000313" key="3">
    <source>
        <dbReference type="EMBL" id="ELR20254.1"/>
    </source>
</evidence>
<name>L8H410_ACACF</name>
<sequence>MYHGGLSPIVDASSTPPTSSYSPAAGISSPGSSDLFSAMSPYSSDASGQFLQPATHHLQHPHMPPQSSYLAPPPSTGAGNLLSPPHSHGSPYPAGLQQHQQQPEPHFSSVEQPQAGAAPLLSPPHSHGAFPPQAHQPALHHHHHHQPQLQYTQPQQPAPQQLPAPHYMQPQQQPAPHYMQPQAAPQFYGVPAAGGGTFGPASGGLPVPDAFADSPAPSASSLGADSYEPIFEDTPPTQQQNPQQRGNGAGEDDDDYMGLYNKPKKPILPPMEQAGGNDVSSLFATSASSLRQRRGGSAHEEDSAVTSSSSRSQPAPKPTATPPARARRQPAAAKPGNWHWPWASRLAGLLLLTYFASLSYRHWEKDGFEGLADMLFNLQIFILLAAVGMLLLSPTLIGTSLVVLSYYHFSWWADLAHWLITGAFFFGTAVPVAHMSWDNYFAIADLSYHALFLPLCFLALYKNGGVRWRAGFLSIFLHSLLFLLSTTHQLPGVPSLHAYTPFAHRSANLYEQAYKSENSPPYRAFMEQAPQQLQNAADSLVPLLEQQGIHVSLERAAPEEGGALVVPFYVYSILWIVLCNFVSFVLLKLLSFILLQRGAQGKKKKAE</sequence>
<evidence type="ECO:0000256" key="1">
    <source>
        <dbReference type="SAM" id="MobiDB-lite"/>
    </source>
</evidence>
<keyword evidence="2" id="KW-0472">Membrane</keyword>
<organism evidence="3 4">
    <name type="scientific">Acanthamoeba castellanii (strain ATCC 30010 / Neff)</name>
    <dbReference type="NCBI Taxonomy" id="1257118"/>
    <lineage>
        <taxon>Eukaryota</taxon>
        <taxon>Amoebozoa</taxon>
        <taxon>Discosea</taxon>
        <taxon>Longamoebia</taxon>
        <taxon>Centramoebida</taxon>
        <taxon>Acanthamoebidae</taxon>
        <taxon>Acanthamoeba</taxon>
    </lineage>
</organism>
<feature type="compositionally biased region" description="Polar residues" evidence="1">
    <location>
        <begin position="278"/>
        <end position="290"/>
    </location>
</feature>
<proteinExistence type="predicted"/>
<reference evidence="3 4" key="1">
    <citation type="journal article" date="2013" name="Genome Biol.">
        <title>Genome of Acanthamoeba castellanii highlights extensive lateral gene transfer and early evolution of tyrosine kinase signaling.</title>
        <authorList>
            <person name="Clarke M."/>
            <person name="Lohan A.J."/>
            <person name="Liu B."/>
            <person name="Lagkouvardos I."/>
            <person name="Roy S."/>
            <person name="Zafar N."/>
            <person name="Bertelli C."/>
            <person name="Schilde C."/>
            <person name="Kianianmomeni A."/>
            <person name="Burglin T.R."/>
            <person name="Frech C."/>
            <person name="Turcotte B."/>
            <person name="Kopec K.O."/>
            <person name="Synnott J.M."/>
            <person name="Choo C."/>
            <person name="Paponov I."/>
            <person name="Finkler A."/>
            <person name="Soon Heng Tan C."/>
            <person name="Hutchins A.P."/>
            <person name="Weinmeier T."/>
            <person name="Rattei T."/>
            <person name="Chu J.S."/>
            <person name="Gimenez G."/>
            <person name="Irimia M."/>
            <person name="Rigden D.J."/>
            <person name="Fitzpatrick D.A."/>
            <person name="Lorenzo-Morales J."/>
            <person name="Bateman A."/>
            <person name="Chiu C.H."/>
            <person name="Tang P."/>
            <person name="Hegemann P."/>
            <person name="Fromm H."/>
            <person name="Raoult D."/>
            <person name="Greub G."/>
            <person name="Miranda-Saavedra D."/>
            <person name="Chen N."/>
            <person name="Nash P."/>
            <person name="Ginger M.L."/>
            <person name="Horn M."/>
            <person name="Schaap P."/>
            <person name="Caler L."/>
            <person name="Loftus B."/>
        </authorList>
    </citation>
    <scope>NUCLEOTIDE SEQUENCE [LARGE SCALE GENOMIC DNA]</scope>
    <source>
        <strain evidence="3 4">Neff</strain>
    </source>
</reference>
<feature type="transmembrane region" description="Helical" evidence="2">
    <location>
        <begin position="415"/>
        <end position="434"/>
    </location>
</feature>
<evidence type="ECO:0008006" key="5">
    <source>
        <dbReference type="Google" id="ProtNLM"/>
    </source>
</evidence>
<dbReference type="EMBL" id="KB007926">
    <property type="protein sequence ID" value="ELR20254.1"/>
    <property type="molecule type" value="Genomic_DNA"/>
</dbReference>
<dbReference type="STRING" id="1257118.L8H410"/>
<feature type="region of interest" description="Disordered" evidence="1">
    <location>
        <begin position="1"/>
        <end position="33"/>
    </location>
</feature>
<dbReference type="KEGG" id="acan:ACA1_117270"/>
<dbReference type="Proteomes" id="UP000011083">
    <property type="component" value="Unassembled WGS sequence"/>
</dbReference>
<keyword evidence="2" id="KW-1133">Transmembrane helix</keyword>
<feature type="compositionally biased region" description="Low complexity" evidence="1">
    <location>
        <begin position="12"/>
        <end position="33"/>
    </location>
</feature>
<feature type="transmembrane region" description="Helical" evidence="2">
    <location>
        <begin position="440"/>
        <end position="461"/>
    </location>
</feature>
<evidence type="ECO:0000256" key="2">
    <source>
        <dbReference type="SAM" id="Phobius"/>
    </source>
</evidence>
<dbReference type="GeneID" id="14921101"/>
<keyword evidence="4" id="KW-1185">Reference proteome</keyword>
<dbReference type="VEuPathDB" id="AmoebaDB:ACA1_117270"/>
<gene>
    <name evidence="3" type="ORF">ACA1_117270</name>
</gene>
<feature type="region of interest" description="Disordered" evidence="1">
    <location>
        <begin position="200"/>
        <end position="335"/>
    </location>
</feature>
<keyword evidence="2" id="KW-0812">Transmembrane</keyword>
<feature type="transmembrane region" description="Helical" evidence="2">
    <location>
        <begin position="468"/>
        <end position="486"/>
    </location>
</feature>
<feature type="transmembrane region" description="Helical" evidence="2">
    <location>
        <begin position="380"/>
        <end position="403"/>
    </location>
</feature>
<dbReference type="RefSeq" id="XP_004342364.1">
    <property type="nucleotide sequence ID" value="XM_004342315.1"/>
</dbReference>
<protein>
    <recommendedName>
        <fullName evidence="5">Transmembrane protein</fullName>
    </recommendedName>
</protein>